<evidence type="ECO:0000313" key="2">
    <source>
        <dbReference type="Proteomes" id="UP000006365"/>
    </source>
</evidence>
<reference evidence="1 2" key="1">
    <citation type="journal article" date="2011" name="Stand. Genomic Sci.">
        <title>Complete genome sequence of Desulfobulbus propionicus type strain (1pr3).</title>
        <authorList>
            <person name="Pagani I."/>
            <person name="Lapidus A."/>
            <person name="Nolan M."/>
            <person name="Lucas S."/>
            <person name="Hammon N."/>
            <person name="Deshpande S."/>
            <person name="Cheng J.F."/>
            <person name="Chertkov O."/>
            <person name="Davenport K."/>
            <person name="Tapia R."/>
            <person name="Han C."/>
            <person name="Goodwin L."/>
            <person name="Pitluck S."/>
            <person name="Liolios K."/>
            <person name="Mavromatis K."/>
            <person name="Ivanova N."/>
            <person name="Mikhailova N."/>
            <person name="Pati A."/>
            <person name="Chen A."/>
            <person name="Palaniappan K."/>
            <person name="Land M."/>
            <person name="Hauser L."/>
            <person name="Chang Y.J."/>
            <person name="Jeffries C.D."/>
            <person name="Detter J.C."/>
            <person name="Brambilla E."/>
            <person name="Kannan K.P."/>
            <person name="Djao O.D."/>
            <person name="Rohde M."/>
            <person name="Pukall R."/>
            <person name="Spring S."/>
            <person name="Goker M."/>
            <person name="Sikorski J."/>
            <person name="Woyke T."/>
            <person name="Bristow J."/>
            <person name="Eisen J.A."/>
            <person name="Markowitz V."/>
            <person name="Hugenholtz P."/>
            <person name="Kyrpides N.C."/>
            <person name="Klenk H.P."/>
        </authorList>
    </citation>
    <scope>NUCLEOTIDE SEQUENCE [LARGE SCALE GENOMIC DNA]</scope>
    <source>
        <strain evidence="2">ATCC 33891 / DSM 2032 / 1pr3</strain>
    </source>
</reference>
<accession>A0A7U3YQ05</accession>
<protein>
    <recommendedName>
        <fullName evidence="3">Cupin</fullName>
    </recommendedName>
</protein>
<dbReference type="Proteomes" id="UP000006365">
    <property type="component" value="Chromosome"/>
</dbReference>
<name>A0A7U3YQ05_DESPD</name>
<dbReference type="RefSeq" id="WP_015725969.1">
    <property type="nucleotide sequence ID" value="NC_014972.1"/>
</dbReference>
<evidence type="ECO:0008006" key="3">
    <source>
        <dbReference type="Google" id="ProtNLM"/>
    </source>
</evidence>
<gene>
    <name evidence="1" type="ordered locus">Despr_3318</name>
</gene>
<dbReference type="InterPro" id="IPR011051">
    <property type="entry name" value="RmlC_Cupin_sf"/>
</dbReference>
<evidence type="ECO:0000313" key="1">
    <source>
        <dbReference type="EMBL" id="ADW19445.1"/>
    </source>
</evidence>
<dbReference type="InterPro" id="IPR014710">
    <property type="entry name" value="RmlC-like_jellyroll"/>
</dbReference>
<dbReference type="KEGG" id="dpr:Despr_3318"/>
<keyword evidence="2" id="KW-1185">Reference proteome</keyword>
<dbReference type="Gene3D" id="2.60.120.10">
    <property type="entry name" value="Jelly Rolls"/>
    <property type="match status" value="1"/>
</dbReference>
<dbReference type="SUPFAM" id="SSF51182">
    <property type="entry name" value="RmlC-like cupins"/>
    <property type="match status" value="1"/>
</dbReference>
<dbReference type="AlphaFoldDB" id="A0A7U3YQ05"/>
<sequence length="144" mass="16610">MNKGLLEIHEHAAEGYKPLVDFEHWRVAVLNFSPDLLPENLTRMQRHNETDEVFVLLAGRCILFVGEGRDRVSRIHAQDLQPGHVYNVKQAVWHTHTLSFDARVLVVENRDTTYDNSPFTPLSQEQHREVIDLTAALWNGPHKP</sequence>
<dbReference type="EMBL" id="CP002364">
    <property type="protein sequence ID" value="ADW19445.1"/>
    <property type="molecule type" value="Genomic_DNA"/>
</dbReference>
<organism evidence="1 2">
    <name type="scientific">Desulfobulbus propionicus (strain ATCC 33891 / DSM 2032 / VKM B-1956 / 1pr3)</name>
    <dbReference type="NCBI Taxonomy" id="577650"/>
    <lineage>
        <taxon>Bacteria</taxon>
        <taxon>Pseudomonadati</taxon>
        <taxon>Thermodesulfobacteriota</taxon>
        <taxon>Desulfobulbia</taxon>
        <taxon>Desulfobulbales</taxon>
        <taxon>Desulfobulbaceae</taxon>
        <taxon>Desulfobulbus</taxon>
    </lineage>
</organism>
<proteinExistence type="predicted"/>